<feature type="domain" description="Glycosyl transferase family 1" evidence="2">
    <location>
        <begin position="193"/>
        <end position="349"/>
    </location>
</feature>
<dbReference type="InterPro" id="IPR001296">
    <property type="entry name" value="Glyco_trans_1"/>
</dbReference>
<dbReference type="Gene3D" id="3.40.50.2000">
    <property type="entry name" value="Glycogen Phosphorylase B"/>
    <property type="match status" value="2"/>
</dbReference>
<keyword evidence="1" id="KW-0808">Transferase</keyword>
<reference evidence="3 4" key="1">
    <citation type="journal article" date="2021" name="Sci. Rep.">
        <title>The distribution of antibiotic resistance genes in chicken gut microbiota commensals.</title>
        <authorList>
            <person name="Juricova H."/>
            <person name="Matiasovicova J."/>
            <person name="Kubasova T."/>
            <person name="Cejkova D."/>
            <person name="Rychlik I."/>
        </authorList>
    </citation>
    <scope>NUCLEOTIDE SEQUENCE [LARGE SCALE GENOMIC DNA]</scope>
    <source>
        <strain evidence="3 4">An435</strain>
    </source>
</reference>
<sequence>MKFSIDARGINLYKGSGIGTYIENLLRELLNIDTKNNYSIFWTGENYENYKKDNSKIIFTSKKHGTFYENYYYPNYIEENNIDMHHIPQNGIGLNDLYTSPVVVTIHDLIPYILPETVGRGYLQRFLRDMPLIVSNSKIILTVSEYSKRDIMKFFPFVDEEKIFVTPLAANKSYKPLNKPDCLEYIKNKYSIDSPFILYIGGFSTRKNVKELIIAFKKIQKSLKKDYKLVLCGSVKDEGVKLQELCKELLIDDKIIFTGFIPDDELPLFYNAAELFVYPSLYEGFGLPPLEAMSCATPVITSNLTSIPEVTKDCAILIDPFNKDELASSILNLLNSESLLQEYGEKGYNNSLNFTWKNTAIATLKAYEHVFKNINN</sequence>
<keyword evidence="4" id="KW-1185">Reference proteome</keyword>
<organism evidence="3 4">
    <name type="scientific">Clostridium saudiense</name>
    <dbReference type="NCBI Taxonomy" id="1414720"/>
    <lineage>
        <taxon>Bacteria</taxon>
        <taxon>Bacillati</taxon>
        <taxon>Bacillota</taxon>
        <taxon>Clostridia</taxon>
        <taxon>Eubacteriales</taxon>
        <taxon>Clostridiaceae</taxon>
        <taxon>Clostridium</taxon>
    </lineage>
</organism>
<dbReference type="Pfam" id="PF00534">
    <property type="entry name" value="Glycos_transf_1"/>
    <property type="match status" value="1"/>
</dbReference>
<evidence type="ECO:0000256" key="1">
    <source>
        <dbReference type="ARBA" id="ARBA00022679"/>
    </source>
</evidence>
<evidence type="ECO:0000313" key="3">
    <source>
        <dbReference type="EMBL" id="MBM6820301.1"/>
    </source>
</evidence>
<dbReference type="RefSeq" id="WP_204572525.1">
    <property type="nucleotide sequence ID" value="NZ_JACJLL010000101.1"/>
</dbReference>
<comment type="caution">
    <text evidence="3">The sequence shown here is derived from an EMBL/GenBank/DDBJ whole genome shotgun (WGS) entry which is preliminary data.</text>
</comment>
<dbReference type="Proteomes" id="UP000767334">
    <property type="component" value="Unassembled WGS sequence"/>
</dbReference>
<dbReference type="PANTHER" id="PTHR46401:SF2">
    <property type="entry name" value="GLYCOSYLTRANSFERASE WBBK-RELATED"/>
    <property type="match status" value="1"/>
</dbReference>
<dbReference type="SUPFAM" id="SSF53756">
    <property type="entry name" value="UDP-Glycosyltransferase/glycogen phosphorylase"/>
    <property type="match status" value="1"/>
</dbReference>
<name>A0ABS2FJZ2_9CLOT</name>
<dbReference type="CDD" id="cd03809">
    <property type="entry name" value="GT4_MtfB-like"/>
    <property type="match status" value="1"/>
</dbReference>
<evidence type="ECO:0000313" key="4">
    <source>
        <dbReference type="Proteomes" id="UP000767334"/>
    </source>
</evidence>
<evidence type="ECO:0000259" key="2">
    <source>
        <dbReference type="Pfam" id="PF00534"/>
    </source>
</evidence>
<gene>
    <name evidence="3" type="ORF">H6A19_13295</name>
</gene>
<accession>A0ABS2FJZ2</accession>
<dbReference type="EMBL" id="JACJLL010000101">
    <property type="protein sequence ID" value="MBM6820301.1"/>
    <property type="molecule type" value="Genomic_DNA"/>
</dbReference>
<protein>
    <submittedName>
        <fullName evidence="3">Glycosyltransferase family 4 protein</fullName>
    </submittedName>
</protein>
<dbReference type="PANTHER" id="PTHR46401">
    <property type="entry name" value="GLYCOSYLTRANSFERASE WBBK-RELATED"/>
    <property type="match status" value="1"/>
</dbReference>
<proteinExistence type="predicted"/>